<evidence type="ECO:0000259" key="2">
    <source>
        <dbReference type="Pfam" id="PF10119"/>
    </source>
</evidence>
<dbReference type="InterPro" id="IPR029063">
    <property type="entry name" value="SAM-dependent_MTases_sf"/>
</dbReference>
<feature type="domain" description="Methyltransferase regulatory" evidence="2">
    <location>
        <begin position="222"/>
        <end position="302"/>
    </location>
</feature>
<dbReference type="CDD" id="cd02440">
    <property type="entry name" value="AdoMet_MTases"/>
    <property type="match status" value="1"/>
</dbReference>
<dbReference type="Gene3D" id="3.40.50.150">
    <property type="entry name" value="Vaccinia Virus protein VP39"/>
    <property type="match status" value="1"/>
</dbReference>
<keyword evidence="3" id="KW-0808">Transferase</keyword>
<accession>A0A7W5FWK8</accession>
<reference evidence="3 4" key="1">
    <citation type="submission" date="2020-08" db="EMBL/GenBank/DDBJ databases">
        <title>Genomic Encyclopedia of Type Strains, Phase III (KMG-III): the genomes of soil and plant-associated and newly described type strains.</title>
        <authorList>
            <person name="Whitman W."/>
        </authorList>
    </citation>
    <scope>NUCLEOTIDE SEQUENCE [LARGE SCALE GENOMIC DNA]</scope>
    <source>
        <strain evidence="3 4">CECT 8897</strain>
    </source>
</reference>
<sequence length="509" mass="54615">MMMNWSDGYVADIDYPAAFFPEQGPDHLNIACILNGVEPLPSGRPFTYFELGAGMGLTANILAASHPRGRFFANDFNPAHVASARQLADEAQLENMTHLECSFADLAAGAVDLPPLDYITMYGVYSWITPANRASVVAFIRRYLKPGGIVYVNYNAMPGWSKILPLQRLLLDHANSYPAPRAQQLRQAHALAQQLAQAGAAYFDDNPQLEQSMASLAQDKAGYLAHEYLNSGWQPCYHADVAAELAQAKLDYIGPASLARAFGDKLSPQQQAVMEGVADARWRETVRDYLLNTSFREDVYVRGARRMSAARQAQWLAQLGLVLTAVPEAAPAGQGTADAAAAESEDVLAALAAGPRSFAELAPRQAGGLAAVARMATQLVAAGQATCFFLENARSDAAPAHRLNRAIAAQSTLSDHYQALAAPRLGGGLRSGLAQRLVYHCLAQAPAATPPEREAVCRQVAALLHAHLAVCVPGSAAEAALQALREGLPCTVAAILEHRLPIWRSLDML</sequence>
<dbReference type="InterPro" id="IPR013217">
    <property type="entry name" value="Methyltransf_12"/>
</dbReference>
<dbReference type="RefSeq" id="WP_229426411.1">
    <property type="nucleotide sequence ID" value="NZ_JACHXD010000022.1"/>
</dbReference>
<dbReference type="Pfam" id="PF08242">
    <property type="entry name" value="Methyltransf_12"/>
    <property type="match status" value="1"/>
</dbReference>
<dbReference type="InterPro" id="IPR018773">
    <property type="entry name" value="MeTrfase_reg_dom_prd"/>
</dbReference>
<feature type="domain" description="Methyltransferase type 12" evidence="1">
    <location>
        <begin position="50"/>
        <end position="149"/>
    </location>
</feature>
<dbReference type="Proteomes" id="UP000541535">
    <property type="component" value="Unassembled WGS sequence"/>
</dbReference>
<dbReference type="EMBL" id="JACHXD010000022">
    <property type="protein sequence ID" value="MBB3121956.1"/>
    <property type="molecule type" value="Genomic_DNA"/>
</dbReference>
<keyword evidence="3" id="KW-0489">Methyltransferase</keyword>
<dbReference type="SUPFAM" id="SSF53335">
    <property type="entry name" value="S-adenosyl-L-methionine-dependent methyltransferases"/>
    <property type="match status" value="1"/>
</dbReference>
<evidence type="ECO:0000313" key="3">
    <source>
        <dbReference type="EMBL" id="MBB3121956.1"/>
    </source>
</evidence>
<dbReference type="Pfam" id="PF10119">
    <property type="entry name" value="MethyTransf_Reg"/>
    <property type="match status" value="1"/>
</dbReference>
<organism evidence="3 4">
    <name type="scientific">Pseudoduganella violacea</name>
    <dbReference type="NCBI Taxonomy" id="1715466"/>
    <lineage>
        <taxon>Bacteria</taxon>
        <taxon>Pseudomonadati</taxon>
        <taxon>Pseudomonadota</taxon>
        <taxon>Betaproteobacteria</taxon>
        <taxon>Burkholderiales</taxon>
        <taxon>Oxalobacteraceae</taxon>
        <taxon>Telluria group</taxon>
        <taxon>Pseudoduganella</taxon>
    </lineage>
</organism>
<proteinExistence type="predicted"/>
<dbReference type="AlphaFoldDB" id="A0A7W5FWK8"/>
<evidence type="ECO:0000259" key="1">
    <source>
        <dbReference type="Pfam" id="PF08242"/>
    </source>
</evidence>
<dbReference type="GO" id="GO:0032259">
    <property type="term" value="P:methylation"/>
    <property type="evidence" value="ECO:0007669"/>
    <property type="project" value="UniProtKB-KW"/>
</dbReference>
<comment type="caution">
    <text evidence="3">The sequence shown here is derived from an EMBL/GenBank/DDBJ whole genome shotgun (WGS) entry which is preliminary data.</text>
</comment>
<name>A0A7W5FWK8_9BURK</name>
<evidence type="ECO:0000313" key="4">
    <source>
        <dbReference type="Proteomes" id="UP000541535"/>
    </source>
</evidence>
<dbReference type="GO" id="GO:0008168">
    <property type="term" value="F:methyltransferase activity"/>
    <property type="evidence" value="ECO:0007669"/>
    <property type="project" value="UniProtKB-KW"/>
</dbReference>
<keyword evidence="4" id="KW-1185">Reference proteome</keyword>
<protein>
    <submittedName>
        <fullName evidence="3">SAM-dependent methyltransferase</fullName>
    </submittedName>
</protein>
<gene>
    <name evidence="3" type="ORF">FHS03_005051</name>
</gene>